<evidence type="ECO:0000313" key="2">
    <source>
        <dbReference type="Proteomes" id="UP000008312"/>
    </source>
</evidence>
<dbReference type="RefSeq" id="XP_012894449.1">
    <property type="nucleotide sequence ID" value="XM_013038995.1"/>
</dbReference>
<dbReference type="AlphaFoldDB" id="D8LXU6"/>
<accession>D8LXU6</accession>
<name>D8LXU6_BLAHO</name>
<evidence type="ECO:0000313" key="1">
    <source>
        <dbReference type="EMBL" id="CBK20401.2"/>
    </source>
</evidence>
<keyword evidence="2" id="KW-1185">Reference proteome</keyword>
<dbReference type="InParanoid" id="D8LXU6"/>
<dbReference type="GeneID" id="24918039"/>
<dbReference type="Proteomes" id="UP000008312">
    <property type="component" value="Unassembled WGS sequence"/>
</dbReference>
<sequence length="90" mass="10385">MATDRSCISLRSRRALRTISSIGSSMRMVCPMISSIKRARRFWPNRRAIGFCLRRTCSSPRFARRAACCSRTRRISSIPERKDCSRNASR</sequence>
<protein>
    <submittedName>
        <fullName evidence="1">Uncharacterized protein</fullName>
    </submittedName>
</protein>
<reference evidence="1" key="1">
    <citation type="submission" date="2010-02" db="EMBL/GenBank/DDBJ databases">
        <title>Sequencing and annotation of the Blastocystis hominis genome.</title>
        <authorList>
            <person name="Wincker P."/>
        </authorList>
    </citation>
    <scope>NUCLEOTIDE SEQUENCE</scope>
    <source>
        <strain evidence="1">Singapore isolate B</strain>
    </source>
</reference>
<dbReference type="EMBL" id="FN668639">
    <property type="protein sequence ID" value="CBK20401.2"/>
    <property type="molecule type" value="Genomic_DNA"/>
</dbReference>
<gene>
    <name evidence="1" type="ORF">GSBLH_T00000746001</name>
</gene>
<organism evidence="1">
    <name type="scientific">Blastocystis hominis</name>
    <dbReference type="NCBI Taxonomy" id="12968"/>
    <lineage>
        <taxon>Eukaryota</taxon>
        <taxon>Sar</taxon>
        <taxon>Stramenopiles</taxon>
        <taxon>Bigyra</taxon>
        <taxon>Opalozoa</taxon>
        <taxon>Opalinata</taxon>
        <taxon>Blastocystidae</taxon>
        <taxon>Blastocystis</taxon>
    </lineage>
</organism>
<proteinExistence type="predicted"/>